<evidence type="ECO:0000256" key="1">
    <source>
        <dbReference type="SAM" id="MobiDB-lite"/>
    </source>
</evidence>
<accession>A0A7S0Q1J5</accession>
<evidence type="ECO:0000313" key="2">
    <source>
        <dbReference type="EMBL" id="CAD8603858.1"/>
    </source>
</evidence>
<feature type="compositionally biased region" description="Basic residues" evidence="1">
    <location>
        <begin position="86"/>
        <end position="101"/>
    </location>
</feature>
<gene>
    <name evidence="2" type="ORF">CPEL01642_LOCUS7193</name>
</gene>
<protein>
    <submittedName>
        <fullName evidence="2">Uncharacterized protein</fullName>
    </submittedName>
</protein>
<dbReference type="AlphaFoldDB" id="A0A7S0Q1J5"/>
<dbReference type="EMBL" id="HBEY01014844">
    <property type="protein sequence ID" value="CAD8603858.1"/>
    <property type="molecule type" value="Transcribed_RNA"/>
</dbReference>
<reference evidence="2" key="1">
    <citation type="submission" date="2021-01" db="EMBL/GenBank/DDBJ databases">
        <authorList>
            <person name="Corre E."/>
            <person name="Pelletier E."/>
            <person name="Niang G."/>
            <person name="Scheremetjew M."/>
            <person name="Finn R."/>
            <person name="Kale V."/>
            <person name="Holt S."/>
            <person name="Cochrane G."/>
            <person name="Meng A."/>
            <person name="Brown T."/>
            <person name="Cohen L."/>
        </authorList>
    </citation>
    <scope>NUCLEOTIDE SEQUENCE</scope>
    <source>
        <strain evidence="2">PLY182g</strain>
    </source>
</reference>
<sequence length="101" mass="11772">MGHPRHTSAEVDFEQSHGLWRLSADWPNRLRARGRGRHNGSFTEWVLRLDRPRSALVLPAMRAIWSEVKQGEVFVESGSPRSTPQPRKKHERRKRKKKAVV</sequence>
<feature type="region of interest" description="Disordered" evidence="1">
    <location>
        <begin position="74"/>
        <end position="101"/>
    </location>
</feature>
<name>A0A7S0Q1J5_9EUKA</name>
<proteinExistence type="predicted"/>
<organism evidence="2">
    <name type="scientific">Coccolithus braarudii</name>
    <dbReference type="NCBI Taxonomy" id="221442"/>
    <lineage>
        <taxon>Eukaryota</taxon>
        <taxon>Haptista</taxon>
        <taxon>Haptophyta</taxon>
        <taxon>Prymnesiophyceae</taxon>
        <taxon>Coccolithales</taxon>
        <taxon>Coccolithaceae</taxon>
        <taxon>Coccolithus</taxon>
    </lineage>
</organism>